<protein>
    <submittedName>
        <fullName evidence="1">Uncharacterized protein</fullName>
    </submittedName>
</protein>
<proteinExistence type="predicted"/>
<sequence length="50" mass="5708">MTALDMFRMGKDTLDIAAATGRSEAEIERLIHAERTAQINNFKRMRQAAR</sequence>
<dbReference type="AlphaFoldDB" id="A0A366DRG3"/>
<accession>A0A366DRG3</accession>
<gene>
    <name evidence="1" type="ORF">DFR47_1085</name>
</gene>
<name>A0A366DRG3_9HYPH</name>
<evidence type="ECO:0000313" key="1">
    <source>
        <dbReference type="EMBL" id="RBO91864.1"/>
    </source>
</evidence>
<keyword evidence="2" id="KW-1185">Reference proteome</keyword>
<reference evidence="1 2" key="1">
    <citation type="submission" date="2018-06" db="EMBL/GenBank/DDBJ databases">
        <title>Genomic Encyclopedia of Type Strains, Phase IV (KMG-IV): sequencing the most valuable type-strain genomes for metagenomic binning, comparative biology and taxonomic classification.</title>
        <authorList>
            <person name="Goeker M."/>
        </authorList>
    </citation>
    <scope>NUCLEOTIDE SEQUENCE [LARGE SCALE GENOMIC DNA]</scope>
    <source>
        <strain evidence="1 2">DSM 25619</strain>
    </source>
</reference>
<evidence type="ECO:0000313" key="2">
    <source>
        <dbReference type="Proteomes" id="UP000252893"/>
    </source>
</evidence>
<dbReference type="Proteomes" id="UP000252893">
    <property type="component" value="Unassembled WGS sequence"/>
</dbReference>
<comment type="caution">
    <text evidence="1">The sequence shown here is derived from an EMBL/GenBank/DDBJ whole genome shotgun (WGS) entry which is preliminary data.</text>
</comment>
<organism evidence="1 2">
    <name type="scientific">Pseudochrobactrum asaccharolyticum</name>
    <dbReference type="NCBI Taxonomy" id="354351"/>
    <lineage>
        <taxon>Bacteria</taxon>
        <taxon>Pseudomonadati</taxon>
        <taxon>Pseudomonadota</taxon>
        <taxon>Alphaproteobacteria</taxon>
        <taxon>Hyphomicrobiales</taxon>
        <taxon>Brucellaceae</taxon>
        <taxon>Pseudochrobactrum</taxon>
    </lineage>
</organism>
<dbReference type="EMBL" id="QNRH01000008">
    <property type="protein sequence ID" value="RBO91864.1"/>
    <property type="molecule type" value="Genomic_DNA"/>
</dbReference>
<dbReference type="RefSeq" id="WP_170137533.1">
    <property type="nucleotide sequence ID" value="NZ_JBHEEG010000001.1"/>
</dbReference>